<evidence type="ECO:0000256" key="1">
    <source>
        <dbReference type="ARBA" id="ARBA00004906"/>
    </source>
</evidence>
<keyword evidence="2" id="KW-0833">Ubl conjugation pathway</keyword>
<dbReference type="PROSITE" id="PS51649">
    <property type="entry name" value="NPH3"/>
    <property type="match status" value="1"/>
</dbReference>
<evidence type="ECO:0008006" key="9">
    <source>
        <dbReference type="Google" id="ProtNLM"/>
    </source>
</evidence>
<evidence type="ECO:0000256" key="2">
    <source>
        <dbReference type="ARBA" id="ARBA00022786"/>
    </source>
</evidence>
<dbReference type="SUPFAM" id="SSF54695">
    <property type="entry name" value="POZ domain"/>
    <property type="match status" value="1"/>
</dbReference>
<proteinExistence type="inferred from homology"/>
<dbReference type="AlphaFoldDB" id="A0A835RA96"/>
<feature type="domain" description="NPH3" evidence="6">
    <location>
        <begin position="191"/>
        <end position="456"/>
    </location>
</feature>
<dbReference type="InterPro" id="IPR011333">
    <property type="entry name" value="SKP1/BTB/POZ_sf"/>
</dbReference>
<evidence type="ECO:0000256" key="3">
    <source>
        <dbReference type="PROSITE-ProRule" id="PRU00982"/>
    </source>
</evidence>
<dbReference type="Proteomes" id="UP000636800">
    <property type="component" value="Unassembled WGS sequence"/>
</dbReference>
<dbReference type="Pfam" id="PF03000">
    <property type="entry name" value="NPH3"/>
    <property type="match status" value="1"/>
</dbReference>
<feature type="region of interest" description="Disordered" evidence="4">
    <location>
        <begin position="474"/>
        <end position="494"/>
    </location>
</feature>
<name>A0A835RA96_VANPL</name>
<dbReference type="Gene3D" id="3.30.710.10">
    <property type="entry name" value="Potassium Channel Kv1.1, Chain A"/>
    <property type="match status" value="1"/>
</dbReference>
<dbReference type="InterPro" id="IPR027356">
    <property type="entry name" value="NPH3_dom"/>
</dbReference>
<evidence type="ECO:0000256" key="4">
    <source>
        <dbReference type="SAM" id="MobiDB-lite"/>
    </source>
</evidence>
<evidence type="ECO:0000313" key="7">
    <source>
        <dbReference type="EMBL" id="KAG0485491.1"/>
    </source>
</evidence>
<comment type="pathway">
    <text evidence="1">Protein modification; protein ubiquitination.</text>
</comment>
<comment type="similarity">
    <text evidence="3">Belongs to the NPH3 family.</text>
</comment>
<feature type="compositionally biased region" description="Polar residues" evidence="4">
    <location>
        <begin position="476"/>
        <end position="485"/>
    </location>
</feature>
<dbReference type="UniPathway" id="UPA00143"/>
<dbReference type="OrthoDB" id="5970at2759"/>
<dbReference type="PANTHER" id="PTHR32370">
    <property type="entry name" value="OS12G0117600 PROTEIN"/>
    <property type="match status" value="1"/>
</dbReference>
<gene>
    <name evidence="7" type="ORF">HPP92_009570</name>
</gene>
<evidence type="ECO:0000313" key="8">
    <source>
        <dbReference type="Proteomes" id="UP000636800"/>
    </source>
</evidence>
<dbReference type="InterPro" id="IPR000210">
    <property type="entry name" value="BTB/POZ_dom"/>
</dbReference>
<reference evidence="7 8" key="1">
    <citation type="journal article" date="2020" name="Nat. Food">
        <title>A phased Vanilla planifolia genome enables genetic improvement of flavour and production.</title>
        <authorList>
            <person name="Hasing T."/>
            <person name="Tang H."/>
            <person name="Brym M."/>
            <person name="Khazi F."/>
            <person name="Huang T."/>
            <person name="Chambers A.H."/>
        </authorList>
    </citation>
    <scope>NUCLEOTIDE SEQUENCE [LARGE SCALE GENOMIC DNA]</scope>
    <source>
        <tissue evidence="7">Leaf</tissue>
    </source>
</reference>
<evidence type="ECO:0000259" key="6">
    <source>
        <dbReference type="PROSITE" id="PS51649"/>
    </source>
</evidence>
<comment type="caution">
    <text evidence="7">The sequence shown here is derived from an EMBL/GenBank/DDBJ whole genome shotgun (WGS) entry which is preliminary data.</text>
</comment>
<dbReference type="PROSITE" id="PS50097">
    <property type="entry name" value="BTB"/>
    <property type="match status" value="1"/>
</dbReference>
<protein>
    <recommendedName>
        <fullName evidence="9">Phototropic-responsive NPH3 family protein</fullName>
    </recommendedName>
</protein>
<dbReference type="EMBL" id="JADCNL010000004">
    <property type="protein sequence ID" value="KAG0485491.1"/>
    <property type="molecule type" value="Genomic_DNA"/>
</dbReference>
<dbReference type="InterPro" id="IPR043454">
    <property type="entry name" value="NPH3/RPT2-like"/>
</dbReference>
<sequence>MVRSLLLPLDHTSLSALRIMFCRSLETGMPISVTVRIEDKLFHLHEAPLVAKSGYLRKALRFSSDVALPMDFPGGSEAFEMAALFLYDSPLPPEPSTVLALWCAAGFLEMTEECSPGNLCERADLYLNRVVLQSWDGALVVLWSCRGRLRQWADKLLVVSRCVESLAFMACMEMLDPESIGRPWSREAAKDQWVKDLIALPFEFFRSIIESLRRQGMEEKYVSPLVVFYANKWVNSKKTDEHREEENTTLEGLLELLLTQGEKSRRVIPVGFFFAMLSKSLKLGLNEDSKRSLEEQIASLLHFAQIEDFLLPESGMELIESSLELKVMERIFSLHVSSKHEDFDAKSSPLNTHSMVAELWDRYLSLIAINPKLETAHFTNLIQVIPKMDREKHDHLYRAISTFMQEHPHLSSEQKVALCRYLDCQKLSQPMCIQAVQNESMPLRLVVQVLSVQQMQTYQAFKELSESFREMHFGDSSGSFPSSRCQPPQDQPQEFPELTEVDYESTSFRIRVLEEELMDLKRSLKRQNVFESSKRLDLRRTSFWLFGMDGKSGLKRRDSSDQCISCFTSISWSPQRKKVNMLLNTFKRITLIGRSSRNKKQKEAVHATKSRTAACKSIEKLKG</sequence>
<dbReference type="GO" id="GO:0016567">
    <property type="term" value="P:protein ubiquitination"/>
    <property type="evidence" value="ECO:0007669"/>
    <property type="project" value="UniProtKB-UniPathway"/>
</dbReference>
<accession>A0A835RA96</accession>
<evidence type="ECO:0000259" key="5">
    <source>
        <dbReference type="PROSITE" id="PS50097"/>
    </source>
</evidence>
<organism evidence="7 8">
    <name type="scientific">Vanilla planifolia</name>
    <name type="common">Vanilla</name>
    <dbReference type="NCBI Taxonomy" id="51239"/>
    <lineage>
        <taxon>Eukaryota</taxon>
        <taxon>Viridiplantae</taxon>
        <taxon>Streptophyta</taxon>
        <taxon>Embryophyta</taxon>
        <taxon>Tracheophyta</taxon>
        <taxon>Spermatophyta</taxon>
        <taxon>Magnoliopsida</taxon>
        <taxon>Liliopsida</taxon>
        <taxon>Asparagales</taxon>
        <taxon>Orchidaceae</taxon>
        <taxon>Vanilloideae</taxon>
        <taxon>Vanilleae</taxon>
        <taxon>Vanilla</taxon>
    </lineage>
</organism>
<feature type="domain" description="BTB" evidence="5">
    <location>
        <begin position="31"/>
        <end position="95"/>
    </location>
</feature>
<keyword evidence="8" id="KW-1185">Reference proteome</keyword>